<proteinExistence type="predicted"/>
<dbReference type="Proteomes" id="UP001476798">
    <property type="component" value="Unassembled WGS sequence"/>
</dbReference>
<sequence>MWGTFSARPLRTAFLEEQAKLSTRTTDGWPKSGWTNSKTSFISSHQLSQAGLSKGRCGDRASVVMDGFCYAVWPHNAFLFLLDIIEDHLSCATARAHLLAQRSSLCWLIFGEACRVMRVDYGDVSSRKALREALKCKPFSWYLENIYPDSQIPRRYYSLGEV</sequence>
<dbReference type="Gene3D" id="1.10.8.460">
    <property type="entry name" value="ppGaNTase-T1 linker domain-like"/>
    <property type="match status" value="1"/>
</dbReference>
<dbReference type="EMBL" id="JAHRIO010040535">
    <property type="protein sequence ID" value="MEQ2171353.1"/>
    <property type="molecule type" value="Genomic_DNA"/>
</dbReference>
<evidence type="ECO:0000313" key="2">
    <source>
        <dbReference type="EMBL" id="MEQ2171353.1"/>
    </source>
</evidence>
<name>A0ABV0NIV2_9TELE</name>
<gene>
    <name evidence="2" type="ORF">GOODEAATRI_009750</name>
</gene>
<organism evidence="2 3">
    <name type="scientific">Goodea atripinnis</name>
    <dbReference type="NCBI Taxonomy" id="208336"/>
    <lineage>
        <taxon>Eukaryota</taxon>
        <taxon>Metazoa</taxon>
        <taxon>Chordata</taxon>
        <taxon>Craniata</taxon>
        <taxon>Vertebrata</taxon>
        <taxon>Euteleostomi</taxon>
        <taxon>Actinopterygii</taxon>
        <taxon>Neopterygii</taxon>
        <taxon>Teleostei</taxon>
        <taxon>Neoteleostei</taxon>
        <taxon>Acanthomorphata</taxon>
        <taxon>Ovalentaria</taxon>
        <taxon>Atherinomorphae</taxon>
        <taxon>Cyprinodontiformes</taxon>
        <taxon>Goodeidae</taxon>
        <taxon>Goodea</taxon>
    </lineage>
</organism>
<keyword evidence="1" id="KW-1015">Disulfide bond</keyword>
<evidence type="ECO:0000313" key="3">
    <source>
        <dbReference type="Proteomes" id="UP001476798"/>
    </source>
</evidence>
<evidence type="ECO:0000256" key="1">
    <source>
        <dbReference type="ARBA" id="ARBA00023157"/>
    </source>
</evidence>
<dbReference type="PANTHER" id="PTHR11675">
    <property type="entry name" value="N-ACETYLGALACTOSAMINYLTRANSFERASE"/>
    <property type="match status" value="1"/>
</dbReference>
<dbReference type="PANTHER" id="PTHR11675:SF47">
    <property type="entry name" value="POLYPEPTIDE N-ACETYLGALACTOSAMINYLTRANSFERASE 13"/>
    <property type="match status" value="1"/>
</dbReference>
<reference evidence="2 3" key="1">
    <citation type="submission" date="2021-06" db="EMBL/GenBank/DDBJ databases">
        <authorList>
            <person name="Palmer J.M."/>
        </authorList>
    </citation>
    <scope>NUCLEOTIDE SEQUENCE [LARGE SCALE GENOMIC DNA]</scope>
    <source>
        <strain evidence="2 3">GA_2019</strain>
        <tissue evidence="2">Muscle</tissue>
    </source>
</reference>
<protein>
    <submittedName>
        <fullName evidence="2">Uncharacterized protein</fullName>
    </submittedName>
</protein>
<accession>A0ABV0NIV2</accession>
<comment type="caution">
    <text evidence="2">The sequence shown here is derived from an EMBL/GenBank/DDBJ whole genome shotgun (WGS) entry which is preliminary data.</text>
</comment>
<keyword evidence="3" id="KW-1185">Reference proteome</keyword>